<feature type="binding site" evidence="9">
    <location>
        <position position="255"/>
    </location>
    <ligand>
        <name>K(+)</name>
        <dbReference type="ChEBI" id="CHEBI:29103"/>
    </ligand>
</feature>
<feature type="binding site" evidence="9">
    <location>
        <position position="294"/>
    </location>
    <ligand>
        <name>K(+)</name>
        <dbReference type="ChEBI" id="CHEBI:29103"/>
    </ligand>
</feature>
<dbReference type="CDD" id="cd01174">
    <property type="entry name" value="ribokinase"/>
    <property type="match status" value="1"/>
</dbReference>
<evidence type="ECO:0000256" key="4">
    <source>
        <dbReference type="ARBA" id="ARBA00022777"/>
    </source>
</evidence>
<dbReference type="EMBL" id="NTJZ01000007">
    <property type="protein sequence ID" value="PDH33682.1"/>
    <property type="molecule type" value="Genomic_DNA"/>
</dbReference>
<feature type="binding site" evidence="9">
    <location>
        <begin position="258"/>
        <end position="259"/>
    </location>
    <ligand>
        <name>ATP</name>
        <dbReference type="ChEBI" id="CHEBI:30616"/>
    </ligand>
</feature>
<evidence type="ECO:0000256" key="6">
    <source>
        <dbReference type="ARBA" id="ARBA00022842"/>
    </source>
</evidence>
<dbReference type="Gene3D" id="3.40.1190.20">
    <property type="match status" value="1"/>
</dbReference>
<comment type="caution">
    <text evidence="12">The sequence shown here is derived from an EMBL/GenBank/DDBJ whole genome shotgun (WGS) entry which is preliminary data.</text>
</comment>
<dbReference type="GO" id="GO:0005524">
    <property type="term" value="F:ATP binding"/>
    <property type="evidence" value="ECO:0007669"/>
    <property type="project" value="UniProtKB-UniRule"/>
</dbReference>
<reference evidence="12 13" key="1">
    <citation type="submission" date="2017-08" db="EMBL/GenBank/DDBJ databases">
        <title>Fine stratification of microbial communities through a metagenomic profile of the photic zone.</title>
        <authorList>
            <person name="Haro-Moreno J.M."/>
            <person name="Lopez-Perez M."/>
            <person name="De La Torre J."/>
            <person name="Picazo A."/>
            <person name="Camacho A."/>
            <person name="Rodriguez-Valera F."/>
        </authorList>
    </citation>
    <scope>NUCLEOTIDE SEQUENCE [LARGE SCALE GENOMIC DNA]</scope>
    <source>
        <strain evidence="12">MED-G28</strain>
    </source>
</reference>
<keyword evidence="4 9" id="KW-0418">Kinase</keyword>
<dbReference type="GO" id="GO:0019303">
    <property type="term" value="P:D-ribose catabolic process"/>
    <property type="evidence" value="ECO:0007669"/>
    <property type="project" value="UniProtKB-UniRule"/>
</dbReference>
<evidence type="ECO:0000313" key="12">
    <source>
        <dbReference type="EMBL" id="PDH33682.1"/>
    </source>
</evidence>
<feature type="domain" description="Carbohydrate kinase PfkB" evidence="11">
    <location>
        <begin position="9"/>
        <end position="300"/>
    </location>
</feature>
<dbReference type="InterPro" id="IPR029056">
    <property type="entry name" value="Ribokinase-like"/>
</dbReference>
<keyword evidence="1 9" id="KW-0808">Transferase</keyword>
<comment type="cofactor">
    <cofactor evidence="9">
        <name>Mg(2+)</name>
        <dbReference type="ChEBI" id="CHEBI:18420"/>
    </cofactor>
    <text evidence="9">Requires a divalent cation, most likely magnesium in vivo, as an electrophilic catalyst to aid phosphoryl group transfer. It is the chelate of the metal and the nucleotide that is the actual substrate.</text>
</comment>
<comment type="similarity">
    <text evidence="9">Belongs to the carbohydrate kinase PfkB family. Ribokinase subfamily.</text>
</comment>
<keyword evidence="7 9" id="KW-0630">Potassium</keyword>
<keyword evidence="9" id="KW-0963">Cytoplasm</keyword>
<dbReference type="NCBIfam" id="TIGR02152">
    <property type="entry name" value="D_ribokin_bact"/>
    <property type="match status" value="1"/>
</dbReference>
<evidence type="ECO:0000256" key="5">
    <source>
        <dbReference type="ARBA" id="ARBA00022840"/>
    </source>
</evidence>
<gene>
    <name evidence="9 12" type="primary">rbsK</name>
    <name evidence="12" type="ORF">CNF02_08135</name>
</gene>
<feature type="binding site" evidence="9">
    <location>
        <begin position="227"/>
        <end position="232"/>
    </location>
    <ligand>
        <name>ATP</name>
        <dbReference type="ChEBI" id="CHEBI:30616"/>
    </ligand>
</feature>
<dbReference type="GO" id="GO:0046872">
    <property type="term" value="F:metal ion binding"/>
    <property type="evidence" value="ECO:0007669"/>
    <property type="project" value="UniProtKB-KW"/>
</dbReference>
<feature type="active site" description="Proton acceptor" evidence="9">
    <location>
        <position position="259"/>
    </location>
</feature>
<accession>A0A2A5WB81</accession>
<feature type="binding site" evidence="9">
    <location>
        <position position="289"/>
    </location>
    <ligand>
        <name>K(+)</name>
        <dbReference type="ChEBI" id="CHEBI:29103"/>
    </ligand>
</feature>
<comment type="function">
    <text evidence="9">Catalyzes the phosphorylation of ribose at O-5 in a reaction requiring ATP and magnesium. The resulting D-ribose-5-phosphate can then be used either for sythesis of nucleotides, histidine, and tryptophan, or as a component of the pentose phosphate pathway.</text>
</comment>
<feature type="binding site" evidence="9">
    <location>
        <begin position="16"/>
        <end position="18"/>
    </location>
    <ligand>
        <name>substrate</name>
    </ligand>
</feature>
<feature type="binding site" evidence="9">
    <location>
        <position position="145"/>
    </location>
    <ligand>
        <name>substrate</name>
    </ligand>
</feature>
<dbReference type="Pfam" id="PF00294">
    <property type="entry name" value="PfkB"/>
    <property type="match status" value="1"/>
</dbReference>
<dbReference type="PANTHER" id="PTHR10584:SF166">
    <property type="entry name" value="RIBOKINASE"/>
    <property type="match status" value="1"/>
</dbReference>
<feature type="binding site" evidence="9">
    <location>
        <position position="259"/>
    </location>
    <ligand>
        <name>substrate</name>
    </ligand>
</feature>
<comment type="catalytic activity">
    <reaction evidence="9">
        <text>D-ribose + ATP = D-ribose 5-phosphate + ADP + H(+)</text>
        <dbReference type="Rhea" id="RHEA:13697"/>
        <dbReference type="ChEBI" id="CHEBI:15378"/>
        <dbReference type="ChEBI" id="CHEBI:30616"/>
        <dbReference type="ChEBI" id="CHEBI:47013"/>
        <dbReference type="ChEBI" id="CHEBI:78346"/>
        <dbReference type="ChEBI" id="CHEBI:456216"/>
        <dbReference type="EC" id="2.7.1.15"/>
    </reaction>
</comment>
<evidence type="ECO:0000256" key="2">
    <source>
        <dbReference type="ARBA" id="ARBA00022723"/>
    </source>
</evidence>
<keyword evidence="3 9" id="KW-0547">Nucleotide-binding</keyword>
<dbReference type="InterPro" id="IPR011877">
    <property type="entry name" value="Ribokinase"/>
</dbReference>
<proteinExistence type="inferred from homology"/>
<feature type="binding site" evidence="9">
    <location>
        <begin position="44"/>
        <end position="48"/>
    </location>
    <ligand>
        <name>substrate</name>
    </ligand>
</feature>
<dbReference type="UniPathway" id="UPA00916">
    <property type="reaction ID" value="UER00889"/>
</dbReference>
<feature type="binding site" evidence="9">
    <location>
        <position position="191"/>
    </location>
    <ligand>
        <name>ATP</name>
        <dbReference type="ChEBI" id="CHEBI:30616"/>
    </ligand>
</feature>
<dbReference type="GO" id="GO:0005829">
    <property type="term" value="C:cytosol"/>
    <property type="evidence" value="ECO:0007669"/>
    <property type="project" value="TreeGrafter"/>
</dbReference>
<evidence type="ECO:0000256" key="1">
    <source>
        <dbReference type="ARBA" id="ARBA00022679"/>
    </source>
</evidence>
<organism evidence="12 13">
    <name type="scientific">OM182 bacterium MED-G28</name>
    <dbReference type="NCBI Taxonomy" id="1986256"/>
    <lineage>
        <taxon>Bacteria</taxon>
        <taxon>Pseudomonadati</taxon>
        <taxon>Pseudomonadota</taxon>
        <taxon>Gammaproteobacteria</taxon>
        <taxon>OMG group</taxon>
        <taxon>OM182 clade</taxon>
    </lineage>
</organism>
<feature type="binding site" evidence="9">
    <location>
        <position position="253"/>
    </location>
    <ligand>
        <name>K(+)</name>
        <dbReference type="ChEBI" id="CHEBI:29103"/>
    </ligand>
</feature>
<dbReference type="EC" id="2.7.1.15" evidence="9 10"/>
<dbReference type="PRINTS" id="PR00990">
    <property type="entry name" value="RIBOKINASE"/>
</dbReference>
<keyword evidence="2 9" id="KW-0479">Metal-binding</keyword>
<evidence type="ECO:0000256" key="7">
    <source>
        <dbReference type="ARBA" id="ARBA00022958"/>
    </source>
</evidence>
<dbReference type="AlphaFoldDB" id="A0A2A5WB81"/>
<evidence type="ECO:0000259" key="11">
    <source>
        <dbReference type="Pfam" id="PF00294"/>
    </source>
</evidence>
<comment type="subunit">
    <text evidence="9">Homodimer.</text>
</comment>
<dbReference type="PANTHER" id="PTHR10584">
    <property type="entry name" value="SUGAR KINASE"/>
    <property type="match status" value="1"/>
</dbReference>
<comment type="activity regulation">
    <text evidence="9">Activated by a monovalent cation that binds near, but not in, the active site. The most likely occupant of the site in vivo is potassium. Ion binding induces a conformational change that may alter substrate affinity.</text>
</comment>
<comment type="caution">
    <text evidence="9">Lacks conserved residue(s) required for the propagation of feature annotation.</text>
</comment>
<dbReference type="Proteomes" id="UP000219329">
    <property type="component" value="Unassembled WGS sequence"/>
</dbReference>
<keyword evidence="6 9" id="KW-0460">Magnesium</keyword>
<dbReference type="SUPFAM" id="SSF53613">
    <property type="entry name" value="Ribokinase-like"/>
    <property type="match status" value="1"/>
</dbReference>
<evidence type="ECO:0000256" key="10">
    <source>
        <dbReference type="NCBIfam" id="TIGR02152"/>
    </source>
</evidence>
<keyword evidence="8 9" id="KW-0119">Carbohydrate metabolism</keyword>
<protein>
    <recommendedName>
        <fullName evidence="9 10">Ribokinase</fullName>
        <shortName evidence="9">RK</shortName>
        <ecNumber evidence="9 10">2.7.1.15</ecNumber>
    </recommendedName>
</protein>
<evidence type="ECO:0000313" key="13">
    <source>
        <dbReference type="Proteomes" id="UP000219329"/>
    </source>
</evidence>
<keyword evidence="5 9" id="KW-0067">ATP-binding</keyword>
<evidence type="ECO:0000256" key="3">
    <source>
        <dbReference type="ARBA" id="ARBA00022741"/>
    </source>
</evidence>
<name>A0A2A5WB81_9GAMM</name>
<dbReference type="HAMAP" id="MF_01987">
    <property type="entry name" value="Ribokinase"/>
    <property type="match status" value="1"/>
</dbReference>
<evidence type="ECO:0000256" key="8">
    <source>
        <dbReference type="ARBA" id="ARBA00023277"/>
    </source>
</evidence>
<dbReference type="InterPro" id="IPR002139">
    <property type="entry name" value="Ribo/fructo_kinase"/>
</dbReference>
<comment type="pathway">
    <text evidence="9">Carbohydrate metabolism; D-ribose degradation; D-ribose 5-phosphate from beta-D-ribopyranose: step 2/2.</text>
</comment>
<feature type="binding site" evidence="9">
    <location>
        <position position="292"/>
    </location>
    <ligand>
        <name>K(+)</name>
        <dbReference type="ChEBI" id="CHEBI:29103"/>
    </ligand>
</feature>
<evidence type="ECO:0000256" key="9">
    <source>
        <dbReference type="HAMAP-Rule" id="MF_01987"/>
    </source>
</evidence>
<dbReference type="GO" id="GO:0004747">
    <property type="term" value="F:ribokinase activity"/>
    <property type="evidence" value="ECO:0007669"/>
    <property type="project" value="UniProtKB-UniRule"/>
</dbReference>
<sequence>MNSRERAPIIVIGSVNTDMVATAPTLPAAGETVMGTNFFVSAGGKGGNQAVAAARLGANVTMVGNLGTDALGDQAIERLKKENIDCQQVTRDSEQASGVALINVDQTGENQIVVVPGANVTLSAELVEKAFSNIAEGSIILLQLEIPFASVARAIELGAKNNCRIILDPAPAPAQALSPSLLENVFLLTPNETEAEILSGIKVTGENSAKEAASALLQLGVDNLAITLGSSGVLLASKNEHRLIPAIEVEAIDTTAAGDCFNGSLAAELAKGNELPQSIEFACRAASISVTRAGAQDAMPFAHEVKI</sequence>
<dbReference type="InterPro" id="IPR011611">
    <property type="entry name" value="PfkB_dom"/>
</dbReference>
<comment type="subcellular location">
    <subcellularLocation>
        <location evidence="9">Cytoplasm</location>
    </subcellularLocation>
</comment>